<reference evidence="2" key="1">
    <citation type="submission" date="2019-04" db="EMBL/GenBank/DDBJ databases">
        <title>Whole genome sequencing of oral phylogroup 2 treponemes.</title>
        <authorList>
            <person name="Chan Y."/>
            <person name="Zeng H.H."/>
            <person name="Yu X.L."/>
            <person name="Leung W.K."/>
            <person name="Watt R.M."/>
        </authorList>
    </citation>
    <scope>NUCLEOTIDE SEQUENCE</scope>
    <source>
        <strain evidence="2">OMZ 847</strain>
    </source>
</reference>
<sequence length="559" mass="65813">MNYHKENSITIYEACMNIKDRKYVMPAFQRQYVWNMTQIEKLWDSILLGYPISTFLFWHVDEKNVSGDTFFCDFPSEAIWFNSKKQLKTPNYATNPIDFSMTNTAILDGQQRLTSLLISLFLDVWMSKSEYSAKLVIELDKNMAQLSDESFNTKKYDIRWTDKSGRLSPSQFEIREIINNQEFQDEDKRIDLIDNVIKKVPQESKDYAKKILFILCKKIYDEKLIRYTEIFDMNQDDALEMFVRFNSGGKALKKSEITMSILEVYWSKAKDYFNYILPVIGDGIFKDFGEEFIIRTSLMLYGEVAKSNINKKTADGLKNYQGEFSMALNNLAELFKEMNINLKRFASRWNVLLPIIYVIYYNEGYKNCIDGIKAYLIRATLFSYFKSGTTGKLNQLRNNINNFDCELSVELLQDMKELRVTDARIEDILMAEKGSKIADDALYYLALEWYEEEISYDQDHIHPESGFDSYIRGIQHTKMREYEKMCNRLPNLELLDTTRNKQKSDTPLIDWYNSLTPNAKEEFKKQGMIPEVSLELKDFEIFYEERKKYLASKLKSLLG</sequence>
<protein>
    <submittedName>
        <fullName evidence="2">DUF262 domain-containing protein</fullName>
    </submittedName>
</protein>
<gene>
    <name evidence="2" type="ORF">E4N76_01015</name>
</gene>
<dbReference type="PANTHER" id="PTHR37292">
    <property type="entry name" value="VNG6097C"/>
    <property type="match status" value="1"/>
</dbReference>
<evidence type="ECO:0000259" key="1">
    <source>
        <dbReference type="Pfam" id="PF03235"/>
    </source>
</evidence>
<evidence type="ECO:0000313" key="3">
    <source>
        <dbReference type="Proteomes" id="UP001059401"/>
    </source>
</evidence>
<evidence type="ECO:0000313" key="2">
    <source>
        <dbReference type="EMBL" id="UTY27723.1"/>
    </source>
</evidence>
<organism evidence="2 3">
    <name type="scientific">Treponema putidum</name>
    <dbReference type="NCBI Taxonomy" id="221027"/>
    <lineage>
        <taxon>Bacteria</taxon>
        <taxon>Pseudomonadati</taxon>
        <taxon>Spirochaetota</taxon>
        <taxon>Spirochaetia</taxon>
        <taxon>Spirochaetales</taxon>
        <taxon>Treponemataceae</taxon>
        <taxon>Treponema</taxon>
    </lineage>
</organism>
<keyword evidence="3" id="KW-1185">Reference proteome</keyword>
<dbReference type="EMBL" id="CP038802">
    <property type="protein sequence ID" value="UTY27723.1"/>
    <property type="molecule type" value="Genomic_DNA"/>
</dbReference>
<feature type="domain" description="GmrSD restriction endonucleases N-terminal" evidence="1">
    <location>
        <begin position="19"/>
        <end position="262"/>
    </location>
</feature>
<accession>A0ABY5HSE3</accession>
<dbReference type="PANTHER" id="PTHR37292:SF2">
    <property type="entry name" value="DUF262 DOMAIN-CONTAINING PROTEIN"/>
    <property type="match status" value="1"/>
</dbReference>
<dbReference type="Proteomes" id="UP001059401">
    <property type="component" value="Chromosome"/>
</dbReference>
<proteinExistence type="predicted"/>
<dbReference type="RefSeq" id="WP_255805757.1">
    <property type="nucleotide sequence ID" value="NZ_CP038802.1"/>
</dbReference>
<dbReference type="Pfam" id="PF03235">
    <property type="entry name" value="GmrSD_N"/>
    <property type="match status" value="1"/>
</dbReference>
<name>A0ABY5HSE3_9SPIR</name>
<dbReference type="InterPro" id="IPR004919">
    <property type="entry name" value="GmrSD_N"/>
</dbReference>